<feature type="region of interest" description="Disordered" evidence="1">
    <location>
        <begin position="1"/>
        <end position="75"/>
    </location>
</feature>
<protein>
    <submittedName>
        <fullName evidence="2">Uncharacterized protein</fullName>
    </submittedName>
</protein>
<accession>A0ABR2E9K8</accession>
<proteinExistence type="predicted"/>
<dbReference type="Proteomes" id="UP001472677">
    <property type="component" value="Unassembled WGS sequence"/>
</dbReference>
<evidence type="ECO:0000313" key="3">
    <source>
        <dbReference type="Proteomes" id="UP001472677"/>
    </source>
</evidence>
<organism evidence="2 3">
    <name type="scientific">Hibiscus sabdariffa</name>
    <name type="common">roselle</name>
    <dbReference type="NCBI Taxonomy" id="183260"/>
    <lineage>
        <taxon>Eukaryota</taxon>
        <taxon>Viridiplantae</taxon>
        <taxon>Streptophyta</taxon>
        <taxon>Embryophyta</taxon>
        <taxon>Tracheophyta</taxon>
        <taxon>Spermatophyta</taxon>
        <taxon>Magnoliopsida</taxon>
        <taxon>eudicotyledons</taxon>
        <taxon>Gunneridae</taxon>
        <taxon>Pentapetalae</taxon>
        <taxon>rosids</taxon>
        <taxon>malvids</taxon>
        <taxon>Malvales</taxon>
        <taxon>Malvaceae</taxon>
        <taxon>Malvoideae</taxon>
        <taxon>Hibiscus</taxon>
    </lineage>
</organism>
<feature type="compositionally biased region" description="Polar residues" evidence="1">
    <location>
        <begin position="32"/>
        <end position="58"/>
    </location>
</feature>
<sequence length="75" mass="8078">MIKVNKEPVVAAAVTGEGSSAGENGTKRGTELTPTQRQEPWSKGTDNTTTKCGSWSLRSSRRPDLVQRNPTPPLL</sequence>
<evidence type="ECO:0000313" key="2">
    <source>
        <dbReference type="EMBL" id="KAK8556234.1"/>
    </source>
</evidence>
<comment type="caution">
    <text evidence="2">The sequence shown here is derived from an EMBL/GenBank/DDBJ whole genome shotgun (WGS) entry which is preliminary data.</text>
</comment>
<keyword evidence="3" id="KW-1185">Reference proteome</keyword>
<reference evidence="2 3" key="1">
    <citation type="journal article" date="2024" name="G3 (Bethesda)">
        <title>Genome assembly of Hibiscus sabdariffa L. provides insights into metabolisms of medicinal natural products.</title>
        <authorList>
            <person name="Kim T."/>
        </authorList>
    </citation>
    <scope>NUCLEOTIDE SEQUENCE [LARGE SCALE GENOMIC DNA]</scope>
    <source>
        <strain evidence="2">TK-2024</strain>
        <tissue evidence="2">Old leaves</tissue>
    </source>
</reference>
<name>A0ABR2E9K8_9ROSI</name>
<gene>
    <name evidence="2" type="ORF">V6N12_002645</name>
</gene>
<dbReference type="EMBL" id="JBBPBM010000017">
    <property type="protein sequence ID" value="KAK8556234.1"/>
    <property type="molecule type" value="Genomic_DNA"/>
</dbReference>
<evidence type="ECO:0000256" key="1">
    <source>
        <dbReference type="SAM" id="MobiDB-lite"/>
    </source>
</evidence>